<proteinExistence type="predicted"/>
<sequence>MKKSKHVSLFRCEMENTFYAFSSFRKLGATVFIYFVRLPPPTTLSFCLTFLRLTSLLGVKVSPSSSLPALNSDLSIAKHCTSLPQLQICPSKASLPPPSWLPRSRFTNQAIAARS</sequence>
<organism evidence="1 2">
    <name type="scientific">Cuscuta epithymum</name>
    <dbReference type="NCBI Taxonomy" id="186058"/>
    <lineage>
        <taxon>Eukaryota</taxon>
        <taxon>Viridiplantae</taxon>
        <taxon>Streptophyta</taxon>
        <taxon>Embryophyta</taxon>
        <taxon>Tracheophyta</taxon>
        <taxon>Spermatophyta</taxon>
        <taxon>Magnoliopsida</taxon>
        <taxon>eudicotyledons</taxon>
        <taxon>Gunneridae</taxon>
        <taxon>Pentapetalae</taxon>
        <taxon>asterids</taxon>
        <taxon>lamiids</taxon>
        <taxon>Solanales</taxon>
        <taxon>Convolvulaceae</taxon>
        <taxon>Cuscuteae</taxon>
        <taxon>Cuscuta</taxon>
        <taxon>Cuscuta subgen. Cuscuta</taxon>
    </lineage>
</organism>
<protein>
    <submittedName>
        <fullName evidence="1">Uncharacterized protein</fullName>
    </submittedName>
</protein>
<gene>
    <name evidence="1" type="ORF">CEPIT_LOCUS10976</name>
</gene>
<keyword evidence="2" id="KW-1185">Reference proteome</keyword>
<dbReference type="EMBL" id="CAMAPF010000062">
    <property type="protein sequence ID" value="CAH9089684.1"/>
    <property type="molecule type" value="Genomic_DNA"/>
</dbReference>
<reference evidence="1" key="1">
    <citation type="submission" date="2022-07" db="EMBL/GenBank/DDBJ databases">
        <authorList>
            <person name="Macas J."/>
            <person name="Novak P."/>
            <person name="Neumann P."/>
        </authorList>
    </citation>
    <scope>NUCLEOTIDE SEQUENCE</scope>
</reference>
<dbReference type="AlphaFoldDB" id="A0AAV0D167"/>
<evidence type="ECO:0000313" key="1">
    <source>
        <dbReference type="EMBL" id="CAH9089684.1"/>
    </source>
</evidence>
<accession>A0AAV0D167</accession>
<name>A0AAV0D167_9ASTE</name>
<comment type="caution">
    <text evidence="1">The sequence shown here is derived from an EMBL/GenBank/DDBJ whole genome shotgun (WGS) entry which is preliminary data.</text>
</comment>
<dbReference type="Proteomes" id="UP001152523">
    <property type="component" value="Unassembled WGS sequence"/>
</dbReference>
<evidence type="ECO:0000313" key="2">
    <source>
        <dbReference type="Proteomes" id="UP001152523"/>
    </source>
</evidence>